<accession>A0A1I6DY92</accession>
<evidence type="ECO:0000313" key="2">
    <source>
        <dbReference type="EMBL" id="SFR10500.1"/>
    </source>
</evidence>
<protein>
    <submittedName>
        <fullName evidence="2">Uncharacterized protein</fullName>
    </submittedName>
</protein>
<organism evidence="2 3">
    <name type="scientific">Desulfoscipio geothermicus DSM 3669</name>
    <dbReference type="NCBI Taxonomy" id="1121426"/>
    <lineage>
        <taxon>Bacteria</taxon>
        <taxon>Bacillati</taxon>
        <taxon>Bacillota</taxon>
        <taxon>Clostridia</taxon>
        <taxon>Eubacteriales</taxon>
        <taxon>Desulfallaceae</taxon>
        <taxon>Desulfoscipio</taxon>
    </lineage>
</organism>
<keyword evidence="3" id="KW-1185">Reference proteome</keyword>
<dbReference type="Proteomes" id="UP000199584">
    <property type="component" value="Unassembled WGS sequence"/>
</dbReference>
<dbReference type="AlphaFoldDB" id="A0A1I6DY92"/>
<evidence type="ECO:0000313" key="3">
    <source>
        <dbReference type="Proteomes" id="UP000199584"/>
    </source>
</evidence>
<name>A0A1I6DY92_9FIRM</name>
<dbReference type="STRING" id="39060.SAMN05660706_12124"/>
<keyword evidence="1" id="KW-0812">Transmembrane</keyword>
<keyword evidence="1" id="KW-0472">Membrane</keyword>
<dbReference type="EMBL" id="FOYM01000021">
    <property type="protein sequence ID" value="SFR10500.1"/>
    <property type="molecule type" value="Genomic_DNA"/>
</dbReference>
<keyword evidence="1" id="KW-1133">Transmembrane helix</keyword>
<feature type="transmembrane region" description="Helical" evidence="1">
    <location>
        <begin position="36"/>
        <end position="55"/>
    </location>
</feature>
<evidence type="ECO:0000256" key="1">
    <source>
        <dbReference type="SAM" id="Phobius"/>
    </source>
</evidence>
<sequence length="89" mass="10238">MHAKEIWADVVVLDPPRKGCDRVLLDTVTSMKPERIVYLDMCFLFPVFIIIAIMATKKRRLRFIIDFHYLYLGTLLFSVALGGILKPAL</sequence>
<feature type="transmembrane region" description="Helical" evidence="1">
    <location>
        <begin position="67"/>
        <end position="85"/>
    </location>
</feature>
<reference evidence="3" key="1">
    <citation type="submission" date="2016-10" db="EMBL/GenBank/DDBJ databases">
        <authorList>
            <person name="Varghese N."/>
            <person name="Submissions S."/>
        </authorList>
    </citation>
    <scope>NUCLEOTIDE SEQUENCE [LARGE SCALE GENOMIC DNA]</scope>
    <source>
        <strain evidence="3">DSM 3669</strain>
    </source>
</reference>
<dbReference type="Gene3D" id="3.40.50.150">
    <property type="entry name" value="Vaccinia Virus protein VP39"/>
    <property type="match status" value="1"/>
</dbReference>
<dbReference type="OrthoDB" id="9804590at2"/>
<dbReference type="InterPro" id="IPR029063">
    <property type="entry name" value="SAM-dependent_MTases_sf"/>
</dbReference>
<proteinExistence type="predicted"/>
<gene>
    <name evidence="2" type="ORF">SAMN05660706_12124</name>
</gene>